<accession>A0A3S1AKV8</accession>
<evidence type="ECO:0000313" key="1">
    <source>
        <dbReference type="EMBL" id="RUT03370.1"/>
    </source>
</evidence>
<comment type="caution">
    <text evidence="1">The sequence shown here is derived from an EMBL/GenBank/DDBJ whole genome shotgun (WGS) entry which is preliminary data.</text>
</comment>
<dbReference type="AlphaFoldDB" id="A0A3S1AKV8"/>
<name>A0A3S1AKV8_9CYAN</name>
<sequence length="62" mass="7424">MEKEIAQIEKEIKKLRLSSNINDSSQYRTYNIEWKNKLSKIDFKSSKKNINLSNFKCFSISY</sequence>
<protein>
    <submittedName>
        <fullName evidence="1">Uncharacterized protein</fullName>
    </submittedName>
</protein>
<organism evidence="1 2">
    <name type="scientific">Dulcicalothrix desertica PCC 7102</name>
    <dbReference type="NCBI Taxonomy" id="232991"/>
    <lineage>
        <taxon>Bacteria</taxon>
        <taxon>Bacillati</taxon>
        <taxon>Cyanobacteriota</taxon>
        <taxon>Cyanophyceae</taxon>
        <taxon>Nostocales</taxon>
        <taxon>Calotrichaceae</taxon>
        <taxon>Dulcicalothrix</taxon>
    </lineage>
</organism>
<reference evidence="1" key="1">
    <citation type="submission" date="2018-12" db="EMBL/GenBank/DDBJ databases">
        <authorList>
            <person name="Will S."/>
            <person name="Neumann-Schaal M."/>
            <person name="Henke P."/>
        </authorList>
    </citation>
    <scope>NUCLEOTIDE SEQUENCE</scope>
    <source>
        <strain evidence="1">PCC 7102</strain>
    </source>
</reference>
<reference evidence="1" key="2">
    <citation type="journal article" date="2019" name="Genome Biol. Evol.">
        <title>Day and night: Metabolic profiles and evolutionary relationships of six axenic non-marine cyanobacteria.</title>
        <authorList>
            <person name="Will S.E."/>
            <person name="Henke P."/>
            <person name="Boedeker C."/>
            <person name="Huang S."/>
            <person name="Brinkmann H."/>
            <person name="Rohde M."/>
            <person name="Jarek M."/>
            <person name="Friedl T."/>
            <person name="Seufert S."/>
            <person name="Schumacher M."/>
            <person name="Overmann J."/>
            <person name="Neumann-Schaal M."/>
            <person name="Petersen J."/>
        </authorList>
    </citation>
    <scope>NUCLEOTIDE SEQUENCE [LARGE SCALE GENOMIC DNA]</scope>
    <source>
        <strain evidence="1">PCC 7102</strain>
    </source>
</reference>
<proteinExistence type="predicted"/>
<gene>
    <name evidence="1" type="ORF">DSM106972_050090</name>
</gene>
<dbReference type="Proteomes" id="UP000271624">
    <property type="component" value="Unassembled WGS sequence"/>
</dbReference>
<evidence type="ECO:0000313" key="2">
    <source>
        <dbReference type="Proteomes" id="UP000271624"/>
    </source>
</evidence>
<dbReference type="EMBL" id="RSCL01000013">
    <property type="protein sequence ID" value="RUT03370.1"/>
    <property type="molecule type" value="Genomic_DNA"/>
</dbReference>
<keyword evidence="2" id="KW-1185">Reference proteome</keyword>